<dbReference type="InterPro" id="IPR027005">
    <property type="entry name" value="PMT-like"/>
</dbReference>
<dbReference type="GO" id="GO:0097586">
    <property type="term" value="C:dolichyl-phosphate-mannose-protein mannosyltransferase Pmt4p homodimer complex"/>
    <property type="evidence" value="ECO:0007669"/>
    <property type="project" value="EnsemblFungi"/>
</dbReference>
<dbReference type="GO" id="GO:0042802">
    <property type="term" value="F:identical protein binding"/>
    <property type="evidence" value="ECO:0007669"/>
    <property type="project" value="EnsemblFungi"/>
</dbReference>
<dbReference type="CDD" id="cd23285">
    <property type="entry name" value="beta-trefoil_MIR_PMT4-like"/>
    <property type="match status" value="1"/>
</dbReference>
<feature type="transmembrane region" description="Helical" evidence="14">
    <location>
        <begin position="579"/>
        <end position="598"/>
    </location>
</feature>
<dbReference type="GeneID" id="2912341"/>
<comment type="subcellular location">
    <subcellularLocation>
        <location evidence="1 14">Endoplasmic reticulum membrane</location>
        <topology evidence="1 14">Multi-pass membrane protein</topology>
    </subcellularLocation>
</comment>
<feature type="transmembrane region" description="Helical" evidence="14">
    <location>
        <begin position="174"/>
        <end position="192"/>
    </location>
</feature>
<feature type="transmembrane region" description="Helical" evidence="14">
    <location>
        <begin position="229"/>
        <end position="246"/>
    </location>
</feature>
<feature type="transmembrane region" description="Helical" evidence="14">
    <location>
        <begin position="123"/>
        <end position="141"/>
    </location>
</feature>
<dbReference type="RefSeq" id="XP_503607.1">
    <property type="nucleotide sequence ID" value="XM_503607.3"/>
</dbReference>
<dbReference type="InterPro" id="IPR003342">
    <property type="entry name" value="ArnT-like_N"/>
</dbReference>
<dbReference type="FunFam" id="2.80.10.50:FF:000044">
    <property type="entry name" value="Dolichyl-phosphate-mannose-protein mannosyltransferase 4"/>
    <property type="match status" value="1"/>
</dbReference>
<feature type="transmembrane region" description="Helical" evidence="14">
    <location>
        <begin position="148"/>
        <end position="168"/>
    </location>
</feature>
<feature type="transmembrane region" description="Helical" evidence="14">
    <location>
        <begin position="696"/>
        <end position="720"/>
    </location>
</feature>
<organism evidence="15 16">
    <name type="scientific">Yarrowia lipolytica</name>
    <name type="common">Candida lipolytica</name>
    <dbReference type="NCBI Taxonomy" id="4952"/>
    <lineage>
        <taxon>Eukaryota</taxon>
        <taxon>Fungi</taxon>
        <taxon>Dikarya</taxon>
        <taxon>Ascomycota</taxon>
        <taxon>Saccharomycotina</taxon>
        <taxon>Dipodascomycetes</taxon>
        <taxon>Dipodascales</taxon>
        <taxon>Dipodascales incertae sedis</taxon>
        <taxon>Yarrowia</taxon>
    </lineage>
</organism>
<dbReference type="Gene3D" id="2.80.10.50">
    <property type="match status" value="1"/>
</dbReference>
<keyword evidence="5 14" id="KW-0808">Transferase</keyword>
<protein>
    <recommendedName>
        <fullName evidence="14">Dolichyl-phosphate-mannose--protein mannosyltransferase</fullName>
        <ecNumber evidence="14">2.4.1.109</ecNumber>
    </recommendedName>
</protein>
<comment type="function">
    <text evidence="14">Transfers mannose from Dol-P-mannose to Ser or Thr residues on proteins.</text>
</comment>
<proteinExistence type="inferred from homology"/>
<keyword evidence="10 14" id="KW-0472">Membrane</keyword>
<comment type="catalytic activity">
    <reaction evidence="12 14">
        <text>a di-trans,poly-cis-dolichyl beta-D-mannosyl phosphate + L-threonyl-[protein] = 3-O-(alpha-D-mannosyl)-L-threonyl-[protein] + a di-trans,poly-cis-dolichyl phosphate + H(+)</text>
        <dbReference type="Rhea" id="RHEA:53396"/>
        <dbReference type="Rhea" id="RHEA-COMP:11060"/>
        <dbReference type="Rhea" id="RHEA-COMP:13547"/>
        <dbReference type="Rhea" id="RHEA-COMP:19498"/>
        <dbReference type="Rhea" id="RHEA-COMP:19501"/>
        <dbReference type="ChEBI" id="CHEBI:15378"/>
        <dbReference type="ChEBI" id="CHEBI:30013"/>
        <dbReference type="ChEBI" id="CHEBI:57683"/>
        <dbReference type="ChEBI" id="CHEBI:58211"/>
        <dbReference type="ChEBI" id="CHEBI:137323"/>
        <dbReference type="EC" id="2.4.1.109"/>
    </reaction>
</comment>
<keyword evidence="8 14" id="KW-0256">Endoplasmic reticulum</keyword>
<dbReference type="eggNOG" id="KOG3359">
    <property type="taxonomic scope" value="Eukaryota"/>
</dbReference>
<dbReference type="Proteomes" id="UP000182444">
    <property type="component" value="Chromosome 1E"/>
</dbReference>
<evidence type="ECO:0000313" key="15">
    <source>
        <dbReference type="EMBL" id="AOW05017.1"/>
    </source>
</evidence>
<evidence type="ECO:0000256" key="7">
    <source>
        <dbReference type="ARBA" id="ARBA00022737"/>
    </source>
</evidence>
<evidence type="ECO:0000256" key="14">
    <source>
        <dbReference type="RuleBase" id="RU367007"/>
    </source>
</evidence>
<dbReference type="Pfam" id="PF02366">
    <property type="entry name" value="PMT"/>
    <property type="match status" value="1"/>
</dbReference>
<dbReference type="SUPFAM" id="SSF82109">
    <property type="entry name" value="MIR domain"/>
    <property type="match status" value="1"/>
</dbReference>
<feature type="transmembrane region" description="Helical" evidence="14">
    <location>
        <begin position="618"/>
        <end position="637"/>
    </location>
</feature>
<sequence length="741" mass="84491">MAELRNRKGGVAAEPAAADSTPKVMVKPKKKSNAKYFQANLVLTLLAFLTRFIMLSHPDEVVFDEVHFGKFASYYLQRTYFFDLHPPFAKLLIAAVGWLIGYDGSFKFENIGENYITNNVPYVAYRALSASLGSLTVPIIFKTLQYSGYSVAACTIGAAIVCLDNAHINDSRLILLDATLNISVALSLFCYVRFSNQRKSPFSLAWWTWLFSTGIALSCTISTKYVGVFTFMAVGGAVVYDLWLLLDYEKSGLSMKDFLWHFGARAYALILVPFVIYLAWFQVHFVVLNRSGPGDAFMSPDFQETLGDNFLAQQARDVEFYDIVRFKHKSTGALLHSHDARYPLRYEDGRISSQGQQVTGYSTADPNNAWQILPEKDFPEDQRVGHPVYGSNKVRFRHLATNTYLLTHDVASPYFPTNQEFTTVSPEVAAERYNETIFEVRLNTGKSNNVRTKAAEFKLIHDKTKVAMWSHSKLLPEWGFGQFEINGNKNTQDPTNTWTFDEIVGLSPERAAFTPKKTRQIPFLQKYLELQGTMFRENNALTASHPYASEPITWPFLIRGVSFWTNAPNRAQIYFHGNFVGWYIEDIVIALFVGAIAADQFMRKRQITTFGRRASSKLYHSMGFFFLAWSTHFFPFFLMGRQKFLHHYLPAHLCAALLAGAGFDFIFGEFDRLDEEANASKKDLEYTQRKNKPLHLATITVLILLTACFLFFCPLTYGLANQSVQAIQWRQWMKFELHFSK</sequence>
<name>A0A1D8NHB1_YARLL</name>
<evidence type="ECO:0000256" key="4">
    <source>
        <dbReference type="ARBA" id="ARBA00022676"/>
    </source>
</evidence>
<dbReference type="VEuPathDB" id="FungiDB:YALI1_E07121g"/>
<evidence type="ECO:0000256" key="9">
    <source>
        <dbReference type="ARBA" id="ARBA00022989"/>
    </source>
</evidence>
<comment type="pathway">
    <text evidence="2 14">Protein modification; protein glycosylation.</text>
</comment>
<dbReference type="EMBL" id="CP017557">
    <property type="protein sequence ID" value="AOW05017.1"/>
    <property type="molecule type" value="Genomic_DNA"/>
</dbReference>
<evidence type="ECO:0000256" key="11">
    <source>
        <dbReference type="ARBA" id="ARBA00023180"/>
    </source>
</evidence>
<keyword evidence="4 14" id="KW-0328">Glycosyltransferase</keyword>
<dbReference type="InterPro" id="IPR016093">
    <property type="entry name" value="MIR_motif"/>
</dbReference>
<dbReference type="Pfam" id="PF02815">
    <property type="entry name" value="MIR"/>
    <property type="match status" value="1"/>
</dbReference>
<dbReference type="Pfam" id="PF16192">
    <property type="entry name" value="PMT_4TMC"/>
    <property type="match status" value="1"/>
</dbReference>
<evidence type="ECO:0000256" key="5">
    <source>
        <dbReference type="ARBA" id="ARBA00022679"/>
    </source>
</evidence>
<evidence type="ECO:0000256" key="10">
    <source>
        <dbReference type="ARBA" id="ARBA00023136"/>
    </source>
</evidence>
<dbReference type="PROSITE" id="PS50919">
    <property type="entry name" value="MIR"/>
    <property type="match status" value="3"/>
</dbReference>
<dbReference type="PANTHER" id="PTHR10050">
    <property type="entry name" value="DOLICHYL-PHOSPHATE-MANNOSE--PROTEIN MANNOSYLTRANSFERASE"/>
    <property type="match status" value="1"/>
</dbReference>
<evidence type="ECO:0000256" key="2">
    <source>
        <dbReference type="ARBA" id="ARBA00004922"/>
    </source>
</evidence>
<dbReference type="InterPro" id="IPR036300">
    <property type="entry name" value="MIR_dom_sf"/>
</dbReference>
<evidence type="ECO:0000256" key="6">
    <source>
        <dbReference type="ARBA" id="ARBA00022692"/>
    </source>
</evidence>
<keyword evidence="9 14" id="KW-1133">Transmembrane helix</keyword>
<evidence type="ECO:0000256" key="12">
    <source>
        <dbReference type="ARBA" id="ARBA00045085"/>
    </source>
</evidence>
<evidence type="ECO:0000256" key="3">
    <source>
        <dbReference type="ARBA" id="ARBA00007222"/>
    </source>
</evidence>
<evidence type="ECO:0000256" key="1">
    <source>
        <dbReference type="ARBA" id="ARBA00004477"/>
    </source>
</evidence>
<evidence type="ECO:0000256" key="8">
    <source>
        <dbReference type="ARBA" id="ARBA00022824"/>
    </source>
</evidence>
<dbReference type="OrthoDB" id="292747at2759"/>
<dbReference type="SMART" id="SM00472">
    <property type="entry name" value="MIR"/>
    <property type="match status" value="2"/>
</dbReference>
<dbReference type="InterPro" id="IPR032421">
    <property type="entry name" value="PMT_4TMC"/>
</dbReference>
<dbReference type="VEuPathDB" id="FungiDB:YALI0_E05929g"/>
<gene>
    <name evidence="15" type="ORF">YALI1_E07121g</name>
</gene>
<dbReference type="PANTHER" id="PTHR10050:SF51">
    <property type="entry name" value="PROTEIN O-MANNOSYL-TRANSFERASE 1"/>
    <property type="match status" value="1"/>
</dbReference>
<dbReference type="KEGG" id="yli:2912341"/>
<evidence type="ECO:0000313" key="16">
    <source>
        <dbReference type="Proteomes" id="UP000182444"/>
    </source>
</evidence>
<dbReference type="AlphaFoldDB" id="A0A1D8NHB1"/>
<dbReference type="OMA" id="NCHLNAP"/>
<feature type="transmembrane region" description="Helical" evidence="14">
    <location>
        <begin position="204"/>
        <end position="223"/>
    </location>
</feature>
<dbReference type="UniPathway" id="UPA00378"/>
<keyword evidence="11" id="KW-0325">Glycoprotein</keyword>
<dbReference type="GO" id="GO:0004169">
    <property type="term" value="F:dolichyl-phosphate-mannose-protein mannosyltransferase activity"/>
    <property type="evidence" value="ECO:0007669"/>
    <property type="project" value="UniProtKB-UniRule"/>
</dbReference>
<feature type="transmembrane region" description="Helical" evidence="14">
    <location>
        <begin position="649"/>
        <end position="667"/>
    </location>
</feature>
<keyword evidence="6 14" id="KW-0812">Transmembrane</keyword>
<comment type="catalytic activity">
    <reaction evidence="13 14">
        <text>a di-trans,poly-cis-dolichyl beta-D-mannosyl phosphate + L-seryl-[protein] = 3-O-(alpha-D-mannosyl)-L-seryl-[protein] + a di-trans,poly-cis-dolichyl phosphate + H(+)</text>
        <dbReference type="Rhea" id="RHEA:17377"/>
        <dbReference type="Rhea" id="RHEA-COMP:9863"/>
        <dbReference type="Rhea" id="RHEA-COMP:13546"/>
        <dbReference type="Rhea" id="RHEA-COMP:19498"/>
        <dbReference type="Rhea" id="RHEA-COMP:19501"/>
        <dbReference type="ChEBI" id="CHEBI:15378"/>
        <dbReference type="ChEBI" id="CHEBI:29999"/>
        <dbReference type="ChEBI" id="CHEBI:57683"/>
        <dbReference type="ChEBI" id="CHEBI:58211"/>
        <dbReference type="ChEBI" id="CHEBI:137321"/>
        <dbReference type="EC" id="2.4.1.109"/>
    </reaction>
</comment>
<comment type="similarity">
    <text evidence="3 14">Belongs to the glycosyltransferase 39 family.</text>
</comment>
<keyword evidence="7" id="KW-0677">Repeat</keyword>
<feature type="transmembrane region" description="Helical" evidence="14">
    <location>
        <begin position="36"/>
        <end position="54"/>
    </location>
</feature>
<accession>A0A1D8NHB1</accession>
<evidence type="ECO:0000256" key="13">
    <source>
        <dbReference type="ARBA" id="ARBA00045102"/>
    </source>
</evidence>
<reference evidence="15 16" key="1">
    <citation type="journal article" date="2016" name="PLoS ONE">
        <title>Sequence Assembly of Yarrowia lipolytica Strain W29/CLIB89 Shows Transposable Element Diversity.</title>
        <authorList>
            <person name="Magnan C."/>
            <person name="Yu J."/>
            <person name="Chang I."/>
            <person name="Jahn E."/>
            <person name="Kanomata Y."/>
            <person name="Wu J."/>
            <person name="Zeller M."/>
            <person name="Oakes M."/>
            <person name="Baldi P."/>
            <person name="Sandmeyer S."/>
        </authorList>
    </citation>
    <scope>NUCLEOTIDE SEQUENCE [LARGE SCALE GENOMIC DNA]</scope>
    <source>
        <strain evidence="16">CLIB89(W29)</strain>
    </source>
</reference>
<dbReference type="EC" id="2.4.1.109" evidence="14"/>
<dbReference type="GO" id="GO:1900101">
    <property type="term" value="P:regulation of endoplasmic reticulum unfolded protein response"/>
    <property type="evidence" value="ECO:0007669"/>
    <property type="project" value="EnsemblFungi"/>
</dbReference>
<feature type="transmembrane region" description="Helical" evidence="14">
    <location>
        <begin position="258"/>
        <end position="280"/>
    </location>
</feature>